<evidence type="ECO:0000313" key="2">
    <source>
        <dbReference type="EMBL" id="QJE99009.1"/>
    </source>
</evidence>
<sequence>MPSPPETNPSRQVERIREILVGRQMESVERRLERLEANLRPLPTVANEDVFEIRLANFEQRHDLKLQELRDEIDVERARRVEETHRLATQIQAAARNRSDNGVEAQAVLEQRITLWLEHWNTGFRQHLQEREQYLIGELRGELEKTRAWVREKLEGKDQEGSLQKRLQASFAQLAEAARAIADAAELHIGKPTGGAA</sequence>
<organism evidence="2 3">
    <name type="scientific">Luteolibacter luteus</name>
    <dbReference type="NCBI Taxonomy" id="2728835"/>
    <lineage>
        <taxon>Bacteria</taxon>
        <taxon>Pseudomonadati</taxon>
        <taxon>Verrucomicrobiota</taxon>
        <taxon>Verrucomicrobiia</taxon>
        <taxon>Verrucomicrobiales</taxon>
        <taxon>Verrucomicrobiaceae</taxon>
        <taxon>Luteolibacter</taxon>
    </lineage>
</organism>
<dbReference type="Proteomes" id="UP000501812">
    <property type="component" value="Chromosome"/>
</dbReference>
<protein>
    <submittedName>
        <fullName evidence="2">Uncharacterized protein</fullName>
    </submittedName>
</protein>
<dbReference type="EMBL" id="CP051774">
    <property type="protein sequence ID" value="QJE99009.1"/>
    <property type="molecule type" value="Genomic_DNA"/>
</dbReference>
<gene>
    <name evidence="2" type="ORF">HHL09_25590</name>
</gene>
<accession>A0A858RRP0</accession>
<dbReference type="AlphaFoldDB" id="A0A858RRP0"/>
<keyword evidence="3" id="KW-1185">Reference proteome</keyword>
<keyword evidence="1" id="KW-0175">Coiled coil</keyword>
<name>A0A858RRP0_9BACT</name>
<reference evidence="2 3" key="1">
    <citation type="submission" date="2020-04" db="EMBL/GenBank/DDBJ databases">
        <title>Luteolibacter sp. G-1-1-1 isolated from soil.</title>
        <authorList>
            <person name="Dahal R.H."/>
        </authorList>
    </citation>
    <scope>NUCLEOTIDE SEQUENCE [LARGE SCALE GENOMIC DNA]</scope>
    <source>
        <strain evidence="2 3">G-1-1-1</strain>
    </source>
</reference>
<dbReference type="RefSeq" id="WP_169457495.1">
    <property type="nucleotide sequence ID" value="NZ_CP051774.1"/>
</dbReference>
<evidence type="ECO:0000256" key="1">
    <source>
        <dbReference type="SAM" id="Coils"/>
    </source>
</evidence>
<dbReference type="KEGG" id="luo:HHL09_25590"/>
<feature type="coiled-coil region" evidence="1">
    <location>
        <begin position="59"/>
        <end position="86"/>
    </location>
</feature>
<proteinExistence type="predicted"/>
<evidence type="ECO:0000313" key="3">
    <source>
        <dbReference type="Proteomes" id="UP000501812"/>
    </source>
</evidence>